<dbReference type="Gene3D" id="2.40.30.10">
    <property type="entry name" value="Translation factors"/>
    <property type="match status" value="1"/>
</dbReference>
<feature type="domain" description="RsdA/BaiN/AoA(So)-like Rossmann fold-like" evidence="4">
    <location>
        <begin position="2"/>
        <end position="379"/>
    </location>
</feature>
<dbReference type="InterPro" id="IPR022460">
    <property type="entry name" value="Flavoprotein_PP4765"/>
</dbReference>
<keyword evidence="7" id="KW-1185">Reference proteome</keyword>
<dbReference type="PRINTS" id="PR00368">
    <property type="entry name" value="FADPNR"/>
</dbReference>
<evidence type="ECO:0000256" key="3">
    <source>
        <dbReference type="ARBA" id="ARBA00022827"/>
    </source>
</evidence>
<sequence length="386" mass="40027">MDVLIIGGGPAGLSAAEVASAAGLAVVVAEAKPSLTRKFLMAGKSGLNLTKDDPAFADAYPGGAWLRPYLEAFGPDAVQDWARGLGQEVFTGSSGRVFPTAMKGSPLLRAWLARLQAQGVEARTRWRWTGWEDGAHLFDTPEGPARITPRATVFACGGASWARLGADGAWTAPFDAAGIARHPFEPSNMGFDVAWSPHMARWSGQPVKAVALHAGAQVVRGEFVVTATGIEGSAVYALSRAIYAGAPLVLDLAPDRSVEVLADALARPRGKATMTSHLRKAAKVEGIHAALLREAGPLPADPAALAARIKSCAVAITGARPMDEAISVAGGVRAAALTPDLMLKSHPGTFCAGEMLDWDAPTGGYLLTACFATGRAAGQGVVRYLA</sequence>
<dbReference type="InterPro" id="IPR023166">
    <property type="entry name" value="BaiN-like_dom_sf"/>
</dbReference>
<dbReference type="SUPFAM" id="SSF51905">
    <property type="entry name" value="FAD/NAD(P)-binding domain"/>
    <property type="match status" value="1"/>
</dbReference>
<dbReference type="InterPro" id="IPR057661">
    <property type="entry name" value="RsdA/BaiN/AoA(So)_Rossmann"/>
</dbReference>
<name>A0A840X4B3_9RHOB</name>
<dbReference type="AlphaFoldDB" id="A0A840X4B3"/>
<evidence type="ECO:0000313" key="7">
    <source>
        <dbReference type="Proteomes" id="UP000553766"/>
    </source>
</evidence>
<evidence type="ECO:0000259" key="5">
    <source>
        <dbReference type="Pfam" id="PF22780"/>
    </source>
</evidence>
<dbReference type="NCBIfam" id="TIGR03862">
    <property type="entry name" value="flavo_PP4765"/>
    <property type="match status" value="1"/>
</dbReference>
<keyword evidence="3" id="KW-0274">FAD</keyword>
<dbReference type="Gene3D" id="3.50.50.60">
    <property type="entry name" value="FAD/NAD(P)-binding domain"/>
    <property type="match status" value="1"/>
</dbReference>
<dbReference type="Proteomes" id="UP000553766">
    <property type="component" value="Unassembled WGS sequence"/>
</dbReference>
<gene>
    <name evidence="6" type="ORF">FHS89_002715</name>
</gene>
<feature type="domain" description="RsdA/BaiN/AoA(So)-like insert" evidence="5">
    <location>
        <begin position="185"/>
        <end position="327"/>
    </location>
</feature>
<evidence type="ECO:0000259" key="4">
    <source>
        <dbReference type="Pfam" id="PF03486"/>
    </source>
</evidence>
<dbReference type="PRINTS" id="PR00469">
    <property type="entry name" value="PNDRDTASEII"/>
</dbReference>
<comment type="caution">
    <text evidence="6">The sequence shown here is derived from an EMBL/GenBank/DDBJ whole genome shotgun (WGS) entry which is preliminary data.</text>
</comment>
<dbReference type="PANTHER" id="PTHR42887:SF1">
    <property type="entry name" value="BLR3961 PROTEIN"/>
    <property type="match status" value="1"/>
</dbReference>
<protein>
    <recommendedName>
        <fullName evidence="8">TIGR03862 family flavoprotein</fullName>
    </recommendedName>
</protein>
<evidence type="ECO:0000256" key="2">
    <source>
        <dbReference type="ARBA" id="ARBA00022630"/>
    </source>
</evidence>
<proteinExistence type="predicted"/>
<comment type="cofactor">
    <cofactor evidence="1">
        <name>FAD</name>
        <dbReference type="ChEBI" id="CHEBI:57692"/>
    </cofactor>
</comment>
<dbReference type="RefSeq" id="WP_184012522.1">
    <property type="nucleotide sequence ID" value="NZ_JACIJS010000008.1"/>
</dbReference>
<dbReference type="InterPro" id="IPR036188">
    <property type="entry name" value="FAD/NAD-bd_sf"/>
</dbReference>
<accession>A0A840X4B3</accession>
<dbReference type="InterPro" id="IPR004792">
    <property type="entry name" value="BaiN-like"/>
</dbReference>
<organism evidence="6 7">
    <name type="scientific">Rubricella aquisinus</name>
    <dbReference type="NCBI Taxonomy" id="2028108"/>
    <lineage>
        <taxon>Bacteria</taxon>
        <taxon>Pseudomonadati</taxon>
        <taxon>Pseudomonadota</taxon>
        <taxon>Alphaproteobacteria</taxon>
        <taxon>Rhodobacterales</taxon>
        <taxon>Paracoccaceae</taxon>
        <taxon>Rubricella</taxon>
    </lineage>
</organism>
<dbReference type="SUPFAM" id="SSF160996">
    <property type="entry name" value="HI0933 insert domain-like"/>
    <property type="match status" value="1"/>
</dbReference>
<dbReference type="Pfam" id="PF03486">
    <property type="entry name" value="HI0933_like"/>
    <property type="match status" value="1"/>
</dbReference>
<evidence type="ECO:0000256" key="1">
    <source>
        <dbReference type="ARBA" id="ARBA00001974"/>
    </source>
</evidence>
<reference evidence="6 7" key="1">
    <citation type="submission" date="2020-08" db="EMBL/GenBank/DDBJ databases">
        <title>Genomic Encyclopedia of Type Strains, Phase IV (KMG-IV): sequencing the most valuable type-strain genomes for metagenomic binning, comparative biology and taxonomic classification.</title>
        <authorList>
            <person name="Goeker M."/>
        </authorList>
    </citation>
    <scope>NUCLEOTIDE SEQUENCE [LARGE SCALE GENOMIC DNA]</scope>
    <source>
        <strain evidence="6 7">DSM 103377</strain>
    </source>
</reference>
<dbReference type="EMBL" id="JACIJS010000008">
    <property type="protein sequence ID" value="MBB5516675.1"/>
    <property type="molecule type" value="Genomic_DNA"/>
</dbReference>
<dbReference type="Gene3D" id="1.10.8.260">
    <property type="entry name" value="HI0933 insert domain-like"/>
    <property type="match status" value="1"/>
</dbReference>
<dbReference type="InterPro" id="IPR055178">
    <property type="entry name" value="RsdA/BaiN/AoA(So)-like_dom"/>
</dbReference>
<evidence type="ECO:0008006" key="8">
    <source>
        <dbReference type="Google" id="ProtNLM"/>
    </source>
</evidence>
<dbReference type="Pfam" id="PF22780">
    <property type="entry name" value="HI0933_like_1st"/>
    <property type="match status" value="1"/>
</dbReference>
<dbReference type="PANTHER" id="PTHR42887">
    <property type="entry name" value="OS12G0638800 PROTEIN"/>
    <property type="match status" value="1"/>
</dbReference>
<dbReference type="NCBIfam" id="TIGR00275">
    <property type="entry name" value="aminoacetone oxidase family FAD-binding enzyme"/>
    <property type="match status" value="1"/>
</dbReference>
<evidence type="ECO:0000313" key="6">
    <source>
        <dbReference type="EMBL" id="MBB5516675.1"/>
    </source>
</evidence>
<keyword evidence="2" id="KW-0285">Flavoprotein</keyword>